<dbReference type="SUPFAM" id="SSF53067">
    <property type="entry name" value="Actin-like ATPase domain"/>
    <property type="match status" value="1"/>
</dbReference>
<name>A0ABV5CQF7_9ACTN</name>
<dbReference type="EMBL" id="JBCGDC010000033">
    <property type="protein sequence ID" value="MFB6394244.1"/>
    <property type="molecule type" value="Genomic_DNA"/>
</dbReference>
<sequence>MSAADGGPEPGVDPSDQVFLGVALGPFDPAVAAVRAGQVVAYAEEERFVRSKHAIGRYPSRALRYCLEATGRRLDQVAAVAVGWDCAAYSDGRMAAFYDALAGEWDLDPATVRWQRSTLRRFSVDGMRSYHHRHWRREFGDLEFPPLRHSPHHYTHAFQAAMESPFESAVTLTVDGSGDADTTVLWLREADRLRPLRRIRMPHSLGWFYAAFTEYLGFEAYDGEYKVMGLAAHGRPDPDLSELVGQVLMPAPDGIEFRLDPTFIHYGQHTYSDRYTDKLVKLLGAPPRLADGEVSGWHMDLAYAVQHALEEAASRLVRWAVRETGVGNVCVGGGVGLNVRMNSRLLDLPEVADVFAHPLCADGGGAAGAALVASFRQTGRLPSPLTTLALGPEIDTAAAEAVLRTAHIRYEKPADLYATISRELADGRIVGWCQGRMEAGPRALGQRSILADPRTAAVRDRVNRVIKYREMWRPFGPAMLAAAAGRYLDRATDSRFMTMAFPASGALRSAAPAVVHRDGTSRVQLVHPRSSPGLHRLLTAFDELTGVPVLLNTSFNVRGEPIVCTVEDAVRTFFATGLDLLVLGDVVVRKDPAPEGAR</sequence>
<gene>
    <name evidence="4" type="ORF">AAFH96_14155</name>
</gene>
<accession>A0ABV5CQF7</accession>
<dbReference type="PANTHER" id="PTHR34847:SF1">
    <property type="entry name" value="NODULATION PROTEIN U"/>
    <property type="match status" value="1"/>
</dbReference>
<dbReference type="RefSeq" id="WP_375734459.1">
    <property type="nucleotide sequence ID" value="NZ_JBCGDC010000033.1"/>
</dbReference>
<reference evidence="4 5" key="1">
    <citation type="submission" date="2024-04" db="EMBL/GenBank/DDBJ databases">
        <title>Polymorphospora sp. isolated from Baiyangdian Lake in Xiong'an New Area.</title>
        <authorList>
            <person name="Zhang X."/>
            <person name="Liu J."/>
        </authorList>
    </citation>
    <scope>NUCLEOTIDE SEQUENCE [LARGE SCALE GENOMIC DNA]</scope>
    <source>
        <strain evidence="4 5">2-325</strain>
    </source>
</reference>
<evidence type="ECO:0000259" key="2">
    <source>
        <dbReference type="Pfam" id="PF02543"/>
    </source>
</evidence>
<comment type="caution">
    <text evidence="4">The sequence shown here is derived from an EMBL/GenBank/DDBJ whole genome shotgun (WGS) entry which is preliminary data.</text>
</comment>
<protein>
    <submittedName>
        <fullName evidence="4">Carbamoyltransferase C-terminal domain-containing protein</fullName>
    </submittedName>
</protein>
<dbReference type="InterPro" id="IPR031730">
    <property type="entry name" value="Carbam_trans_C"/>
</dbReference>
<dbReference type="PANTHER" id="PTHR34847">
    <property type="entry name" value="NODULATION PROTEIN U"/>
    <property type="match status" value="1"/>
</dbReference>
<dbReference type="InterPro" id="IPR051338">
    <property type="entry name" value="NodU/CmcH_Carbamoyltrnsfr"/>
</dbReference>
<dbReference type="Proteomes" id="UP001582793">
    <property type="component" value="Unassembled WGS sequence"/>
</dbReference>
<dbReference type="Pfam" id="PF16861">
    <property type="entry name" value="Carbam_trans_C"/>
    <property type="match status" value="1"/>
</dbReference>
<feature type="domain" description="Carbamoyltransferase C-terminal" evidence="3">
    <location>
        <begin position="422"/>
        <end position="590"/>
    </location>
</feature>
<dbReference type="InterPro" id="IPR043129">
    <property type="entry name" value="ATPase_NBD"/>
</dbReference>
<dbReference type="Pfam" id="PF02543">
    <property type="entry name" value="Carbam_trans_N"/>
    <property type="match status" value="1"/>
</dbReference>
<comment type="similarity">
    <text evidence="1">Belongs to the NodU/CmcH family.</text>
</comment>
<proteinExistence type="inferred from homology"/>
<dbReference type="InterPro" id="IPR038152">
    <property type="entry name" value="Carbam_trans_C_sf"/>
</dbReference>
<evidence type="ECO:0000313" key="4">
    <source>
        <dbReference type="EMBL" id="MFB6394244.1"/>
    </source>
</evidence>
<evidence type="ECO:0000256" key="1">
    <source>
        <dbReference type="ARBA" id="ARBA00006129"/>
    </source>
</evidence>
<evidence type="ECO:0000259" key="3">
    <source>
        <dbReference type="Pfam" id="PF16861"/>
    </source>
</evidence>
<evidence type="ECO:0000313" key="5">
    <source>
        <dbReference type="Proteomes" id="UP001582793"/>
    </source>
</evidence>
<dbReference type="InterPro" id="IPR003696">
    <property type="entry name" value="Carbtransf_dom"/>
</dbReference>
<dbReference type="Gene3D" id="3.30.420.40">
    <property type="match status" value="2"/>
</dbReference>
<dbReference type="Gene3D" id="3.90.870.20">
    <property type="entry name" value="Carbamoyltransferase, C-terminal domain"/>
    <property type="match status" value="1"/>
</dbReference>
<keyword evidence="5" id="KW-1185">Reference proteome</keyword>
<feature type="domain" description="Carbamoyltransferase" evidence="2">
    <location>
        <begin position="21"/>
        <end position="371"/>
    </location>
</feature>
<organism evidence="4 5">
    <name type="scientific">Polymorphospora lycopeni</name>
    <dbReference type="NCBI Taxonomy" id="3140240"/>
    <lineage>
        <taxon>Bacteria</taxon>
        <taxon>Bacillati</taxon>
        <taxon>Actinomycetota</taxon>
        <taxon>Actinomycetes</taxon>
        <taxon>Micromonosporales</taxon>
        <taxon>Micromonosporaceae</taxon>
        <taxon>Polymorphospora</taxon>
    </lineage>
</organism>